<evidence type="ECO:0000313" key="2">
    <source>
        <dbReference type="Proteomes" id="UP000682204"/>
    </source>
</evidence>
<name>A0ACD1DY14_9BACT</name>
<evidence type="ECO:0000313" key="1">
    <source>
        <dbReference type="EMBL" id="QVL37011.1"/>
    </source>
</evidence>
<keyword evidence="1" id="KW-0347">Helicase</keyword>
<keyword evidence="1" id="KW-0378">Hydrolase</keyword>
<protein>
    <submittedName>
        <fullName evidence="1">DEAD/DEAH box helicase</fullName>
    </submittedName>
</protein>
<gene>
    <name evidence="1" type="ORF">KIH16_04380</name>
</gene>
<proteinExistence type="predicted"/>
<dbReference type="EMBL" id="CP074691">
    <property type="protein sequence ID" value="QVL37011.1"/>
    <property type="molecule type" value="Genomic_DNA"/>
</dbReference>
<sequence length="582" mass="64300">MRIQPRPYQIEAIQAVKNARDDGVTRQLLSVPTGSGKTIIFSLLIREMNTKTIIVAHREELLQQAWEKMKMVCPEIPVGLVRGNRDEYDAQVVICSVQTATRPNRLAELRRRGFSLMIIDEAHHAAAESYKRLVADLGFAGDDPTKLLVGVTATAFRGDGKALGDVFQEVVFERTIMSMIRGGYLTDAVGLSVSTDVDLSGVHSRMGDFVTNELADAINIPERNKVIAESYLAHSADRKAVAFCADVEHARDLAESFRKEGVPAAPIWGDMDRSARKHLLHMFHLGNVRVLTNCAVLTEGFDDPAISAVLLARPTKSAGLYCQMVGRGLRLYPGKEDCLVMDFACNTGKHSLCSLSTLVGDANVRPRQGETLCEAVDRAELEREQEERGAINLGKVHTAQIDLFERSAFVWTEVPGGHFRLAVEGAEYLFLKCVGIDSYVVGLVKNGALDHKLSDLALPLGYAQGLAEDFVRQRGSLLARKNAKWRKNEVSEGQLRLLDKLGIAFRQGMTRGEASTLIDKEIAARDVWKMEPATPKQMQYLRKVGVEIPAGMTKGEAGRIICRYKAREEAEARALKEKEEVA</sequence>
<keyword evidence="1" id="KW-0547">Nucleotide-binding</keyword>
<organism evidence="1 2">
    <name type="scientific">Aminirod propionatiphilus</name>
    <dbReference type="NCBI Taxonomy" id="3415223"/>
    <lineage>
        <taxon>Bacteria</taxon>
        <taxon>Thermotogati</taxon>
        <taxon>Synergistota</taxon>
        <taxon>Synergistia</taxon>
        <taxon>Synergistales</taxon>
        <taxon>Aminiphilaceae</taxon>
        <taxon>Aminirod</taxon>
    </lineage>
</organism>
<accession>A0ACD1DY14</accession>
<reference evidence="1" key="1">
    <citation type="submission" date="2021-05" db="EMBL/GenBank/DDBJ databases">
        <title>An isolated secondary fermenter in methanogenic hydrocarbon-degrading communities.</title>
        <authorList>
            <person name="Liu Y.-F."/>
            <person name="Liu Z.-l."/>
        </authorList>
    </citation>
    <scope>NUCLEOTIDE SEQUENCE</scope>
    <source>
        <strain evidence="1">L-13</strain>
    </source>
</reference>
<keyword evidence="1" id="KW-0067">ATP-binding</keyword>
<keyword evidence="2" id="KW-1185">Reference proteome</keyword>
<dbReference type="Proteomes" id="UP000682204">
    <property type="component" value="Chromosome"/>
</dbReference>